<feature type="transmembrane region" description="Helical" evidence="1">
    <location>
        <begin position="20"/>
        <end position="37"/>
    </location>
</feature>
<sequence>MNLRPAKNSLFAILLRSPAWISFAIAVGLGTAAAALLPDGYRALGASAGLPFAVIGAMAAWRQRQLPGAAEIERIRETVARMAWPAFADLLEQAFRREGHTVIRGDGRAWDFDIELGGQRTRVAARRWKSAQTGLDTLRALQATREADDVAQARVIGLGPLSDAARAFASDKGIEVWQAPEIARALHGPLPTR</sequence>
<keyword evidence="3" id="KW-0378">Hydrolase</keyword>
<dbReference type="GO" id="GO:0003677">
    <property type="term" value="F:DNA binding"/>
    <property type="evidence" value="ECO:0007669"/>
    <property type="project" value="InterPro"/>
</dbReference>
<dbReference type="Proteomes" id="UP000288178">
    <property type="component" value="Unassembled WGS sequence"/>
</dbReference>
<gene>
    <name evidence="3" type="ORF">ENE75_11225</name>
</gene>
<keyword evidence="1" id="KW-0472">Membrane</keyword>
<keyword evidence="3" id="KW-0540">Nuclease</keyword>
<protein>
    <submittedName>
        <fullName evidence="3">Restriction endonuclease</fullName>
    </submittedName>
</protein>
<evidence type="ECO:0000256" key="1">
    <source>
        <dbReference type="SAM" id="Phobius"/>
    </source>
</evidence>
<keyword evidence="3" id="KW-0255">Endonuclease</keyword>
<dbReference type="GO" id="GO:0004519">
    <property type="term" value="F:endonuclease activity"/>
    <property type="evidence" value="ECO:0007669"/>
    <property type="project" value="UniProtKB-KW"/>
</dbReference>
<proteinExistence type="predicted"/>
<evidence type="ECO:0000313" key="4">
    <source>
        <dbReference type="Proteomes" id="UP000288178"/>
    </source>
</evidence>
<dbReference type="Pfam" id="PF04471">
    <property type="entry name" value="Mrr_cat"/>
    <property type="match status" value="1"/>
</dbReference>
<accession>A0A437JVS5</accession>
<dbReference type="RefSeq" id="WP_128198400.1">
    <property type="nucleotide sequence ID" value="NZ_SACT01000003.1"/>
</dbReference>
<dbReference type="AlphaFoldDB" id="A0A437JVS5"/>
<evidence type="ECO:0000259" key="2">
    <source>
        <dbReference type="Pfam" id="PF04471"/>
    </source>
</evidence>
<comment type="caution">
    <text evidence="3">The sequence shown here is derived from an EMBL/GenBank/DDBJ whole genome shotgun (WGS) entry which is preliminary data.</text>
</comment>
<keyword evidence="1" id="KW-1133">Transmembrane helix</keyword>
<name>A0A437JVS5_9BURK</name>
<feature type="domain" description="Restriction endonuclease type IV Mrr" evidence="2">
    <location>
        <begin position="80"/>
        <end position="185"/>
    </location>
</feature>
<reference evidence="3 4" key="1">
    <citation type="submission" date="2019-01" db="EMBL/GenBank/DDBJ databases">
        <authorList>
            <person name="Chen W.-M."/>
        </authorList>
    </citation>
    <scope>NUCLEOTIDE SEQUENCE [LARGE SCALE GENOMIC DNA]</scope>
    <source>
        <strain evidence="3 4">ICH-3</strain>
    </source>
</reference>
<organism evidence="3 4">
    <name type="scientific">Rubrivivax albus</name>
    <dbReference type="NCBI Taxonomy" id="2499835"/>
    <lineage>
        <taxon>Bacteria</taxon>
        <taxon>Pseudomonadati</taxon>
        <taxon>Pseudomonadota</taxon>
        <taxon>Betaproteobacteria</taxon>
        <taxon>Burkholderiales</taxon>
        <taxon>Sphaerotilaceae</taxon>
        <taxon>Rubrivivax</taxon>
    </lineage>
</organism>
<dbReference type="GO" id="GO:0009307">
    <property type="term" value="P:DNA restriction-modification system"/>
    <property type="evidence" value="ECO:0007669"/>
    <property type="project" value="InterPro"/>
</dbReference>
<dbReference type="EMBL" id="SACT01000003">
    <property type="protein sequence ID" value="RVT51399.1"/>
    <property type="molecule type" value="Genomic_DNA"/>
</dbReference>
<evidence type="ECO:0000313" key="3">
    <source>
        <dbReference type="EMBL" id="RVT51399.1"/>
    </source>
</evidence>
<dbReference type="InterPro" id="IPR007560">
    <property type="entry name" value="Restrct_endonuc_IV_Mrr"/>
</dbReference>
<keyword evidence="4" id="KW-1185">Reference proteome</keyword>
<dbReference type="OrthoDB" id="8776507at2"/>
<keyword evidence="1" id="KW-0812">Transmembrane</keyword>